<protein>
    <recommendedName>
        <fullName evidence="4">DUF3308 domain-containing protein</fullName>
    </recommendedName>
</protein>
<name>A0A1G8WHP1_9BACT</name>
<feature type="signal peptide" evidence="1">
    <location>
        <begin position="1"/>
        <end position="21"/>
    </location>
</feature>
<evidence type="ECO:0000313" key="3">
    <source>
        <dbReference type="Proteomes" id="UP000198510"/>
    </source>
</evidence>
<evidence type="ECO:0000313" key="2">
    <source>
        <dbReference type="EMBL" id="SDJ77205.1"/>
    </source>
</evidence>
<dbReference type="RefSeq" id="WP_143017042.1">
    <property type="nucleotide sequence ID" value="NZ_FNFO01000001.1"/>
</dbReference>
<dbReference type="STRING" id="1075417.SAMN05421823_10174"/>
<keyword evidence="3" id="KW-1185">Reference proteome</keyword>
<dbReference type="NCBIfam" id="NF033709">
    <property type="entry name" value="PorV_fam"/>
    <property type="match status" value="1"/>
</dbReference>
<gene>
    <name evidence="2" type="ORF">SAMN05421823_10174</name>
</gene>
<dbReference type="OrthoDB" id="9807473at2"/>
<sequence length="354" mass="37900">MKRLLPVALGLVLGLIPKVHAGNEEKGGQAGATELLINPWARSTGWAGVYTSGAHGVEAMNLNIGGLARIQKTDLMLSNTRYLSGSGISLYSIGLAQRVGDSGALGLSLTAMNWGEIEETTVQNPDGTGSTFLPQFFNIGVSYSKIFSDRISGGILVRVISESISNVSAVGVAFDAGIQYQTGERNQFKFGVALRNVGPKMRYSGNGLVFRAQPGTGQNFLAAADRRSESFEMPALLNIGLSYDFELGLNHRLTAAGNFQSNSFTSDEYQVGVEYAFMEYFMVRGGFNYQRGAFQGPGNDFNVMMGPAAGGTLQVPFGKADASGNKARRFGVDYSYQPTDFFSGNHAIALRLSL</sequence>
<evidence type="ECO:0008006" key="4">
    <source>
        <dbReference type="Google" id="ProtNLM"/>
    </source>
</evidence>
<proteinExistence type="predicted"/>
<accession>A0A1G8WHP1</accession>
<reference evidence="2 3" key="1">
    <citation type="submission" date="2016-10" db="EMBL/GenBank/DDBJ databases">
        <authorList>
            <person name="de Groot N.N."/>
        </authorList>
    </citation>
    <scope>NUCLEOTIDE SEQUENCE [LARGE SCALE GENOMIC DNA]</scope>
    <source>
        <strain evidence="2 3">DSM 25186</strain>
    </source>
</reference>
<evidence type="ECO:0000256" key="1">
    <source>
        <dbReference type="SAM" id="SignalP"/>
    </source>
</evidence>
<keyword evidence="1" id="KW-0732">Signal</keyword>
<dbReference type="AlphaFoldDB" id="A0A1G8WHP1"/>
<organism evidence="2 3">
    <name type="scientific">Catalinimonas alkaloidigena</name>
    <dbReference type="NCBI Taxonomy" id="1075417"/>
    <lineage>
        <taxon>Bacteria</taxon>
        <taxon>Pseudomonadati</taxon>
        <taxon>Bacteroidota</taxon>
        <taxon>Cytophagia</taxon>
        <taxon>Cytophagales</taxon>
        <taxon>Catalimonadaceae</taxon>
        <taxon>Catalinimonas</taxon>
    </lineage>
</organism>
<dbReference type="SUPFAM" id="SSF56935">
    <property type="entry name" value="Porins"/>
    <property type="match status" value="1"/>
</dbReference>
<dbReference type="Gene3D" id="2.40.160.60">
    <property type="entry name" value="Outer membrane protein transport protein (OMPP1/FadL/TodX)"/>
    <property type="match status" value="1"/>
</dbReference>
<dbReference type="EMBL" id="FNFO01000001">
    <property type="protein sequence ID" value="SDJ77205.1"/>
    <property type="molecule type" value="Genomic_DNA"/>
</dbReference>
<dbReference type="Proteomes" id="UP000198510">
    <property type="component" value="Unassembled WGS sequence"/>
</dbReference>
<feature type="chain" id="PRO_5011466830" description="DUF3308 domain-containing protein" evidence="1">
    <location>
        <begin position="22"/>
        <end position="354"/>
    </location>
</feature>